<organism evidence="3 4">
    <name type="scientific">Magallana gigas</name>
    <name type="common">Pacific oyster</name>
    <name type="synonym">Crassostrea gigas</name>
    <dbReference type="NCBI Taxonomy" id="29159"/>
    <lineage>
        <taxon>Eukaryota</taxon>
        <taxon>Metazoa</taxon>
        <taxon>Spiralia</taxon>
        <taxon>Lophotrochozoa</taxon>
        <taxon>Mollusca</taxon>
        <taxon>Bivalvia</taxon>
        <taxon>Autobranchia</taxon>
        <taxon>Pteriomorphia</taxon>
        <taxon>Ostreida</taxon>
        <taxon>Ostreoidea</taxon>
        <taxon>Ostreidae</taxon>
        <taxon>Magallana</taxon>
    </lineage>
</organism>
<dbReference type="PANTHER" id="PTHR43157:SF31">
    <property type="entry name" value="PHOSPHATIDYLINOSITOL-GLYCAN BIOSYNTHESIS CLASS F PROTEIN"/>
    <property type="match status" value="1"/>
</dbReference>
<evidence type="ECO:0000313" key="3">
    <source>
        <dbReference type="EnsemblMetazoa" id="G14716.3:cds"/>
    </source>
</evidence>
<dbReference type="InterPro" id="IPR002347">
    <property type="entry name" value="SDR_fam"/>
</dbReference>
<dbReference type="EnsemblMetazoa" id="G14716.3">
    <property type="protein sequence ID" value="G14716.3:cds"/>
    <property type="gene ID" value="G14716"/>
</dbReference>
<dbReference type="Pfam" id="PF00106">
    <property type="entry name" value="adh_short"/>
    <property type="match status" value="1"/>
</dbReference>
<evidence type="ECO:0000256" key="2">
    <source>
        <dbReference type="RuleBase" id="RU000363"/>
    </source>
</evidence>
<dbReference type="OMA" id="FATNYYG"/>
<evidence type="ECO:0008006" key="5">
    <source>
        <dbReference type="Google" id="ProtNLM"/>
    </source>
</evidence>
<keyword evidence="4" id="KW-1185">Reference proteome</keyword>
<comment type="similarity">
    <text evidence="2">Belongs to the short-chain dehydrogenases/reductases (SDR) family.</text>
</comment>
<dbReference type="Proteomes" id="UP000005408">
    <property type="component" value="Unassembled WGS sequence"/>
</dbReference>
<dbReference type="CDD" id="cd05327">
    <property type="entry name" value="retinol-DH_like_SDR_c_like"/>
    <property type="match status" value="1"/>
</dbReference>
<proteinExistence type="inferred from homology"/>
<reference evidence="3" key="1">
    <citation type="submission" date="2022-08" db="UniProtKB">
        <authorList>
            <consortium name="EnsemblMetazoa"/>
        </authorList>
    </citation>
    <scope>IDENTIFICATION</scope>
    <source>
        <strain evidence="3">05x7-T-G4-1.051#20</strain>
    </source>
</reference>
<keyword evidence="1" id="KW-0560">Oxidoreductase</keyword>
<evidence type="ECO:0000313" key="4">
    <source>
        <dbReference type="Proteomes" id="UP000005408"/>
    </source>
</evidence>
<dbReference type="Gene3D" id="3.40.50.720">
    <property type="entry name" value="NAD(P)-binding Rossmann-like Domain"/>
    <property type="match status" value="1"/>
</dbReference>
<sequence>MGGSISRASFSKGKVKFCSTKSLTGKTVIITGANTGVGFQTALDLARRNGRIILACRNDEKGEVAKSKIIQLTGNTNVIYRQLDLSLMSSVRAFVSVINSEEKAVDILINNAGVVNWEENITAEGVENTFATNYYGPFLLTTLLLELLKKSSDGRIVNVGSIASLAGSVDNDTVMARRKFTRTEYNDSKLALLLFTKELARKITDTGIKVVYIHPGTIRSDLFRNLPWILQFIITCIMRLLTKTPVEGAQPVLFCALDDSVQTGGYYMDCARYDHTMWVPKCVYDEELAKKLWESTERIVTACGER</sequence>
<dbReference type="PANTHER" id="PTHR43157">
    <property type="entry name" value="PHOSPHATIDYLINOSITOL-GLYCAN BIOSYNTHESIS CLASS F PROTEIN-RELATED"/>
    <property type="match status" value="1"/>
</dbReference>
<name>A0A8W8IN97_MAGGI</name>
<dbReference type="EnsemblMetazoa" id="G14716.1">
    <property type="protein sequence ID" value="G14716.1:cds"/>
    <property type="gene ID" value="G14716"/>
</dbReference>
<dbReference type="SUPFAM" id="SSF51735">
    <property type="entry name" value="NAD(P)-binding Rossmann-fold domains"/>
    <property type="match status" value="1"/>
</dbReference>
<dbReference type="InterPro" id="IPR036291">
    <property type="entry name" value="NAD(P)-bd_dom_sf"/>
</dbReference>
<protein>
    <recommendedName>
        <fullName evidence="5">Retinol dehydrogenase 11</fullName>
    </recommendedName>
</protein>
<dbReference type="AlphaFoldDB" id="A0A8W8IN97"/>
<dbReference type="GO" id="GO:0016491">
    <property type="term" value="F:oxidoreductase activity"/>
    <property type="evidence" value="ECO:0007669"/>
    <property type="project" value="UniProtKB-KW"/>
</dbReference>
<accession>A0A8W8IN97</accession>
<dbReference type="OrthoDB" id="191139at2759"/>
<dbReference type="PRINTS" id="PR00080">
    <property type="entry name" value="SDRFAMILY"/>
</dbReference>
<dbReference type="PRINTS" id="PR00081">
    <property type="entry name" value="GDHRDH"/>
</dbReference>
<evidence type="ECO:0000256" key="1">
    <source>
        <dbReference type="ARBA" id="ARBA00023002"/>
    </source>
</evidence>